<evidence type="ECO:0000313" key="7">
    <source>
        <dbReference type="Proteomes" id="UP000608154"/>
    </source>
</evidence>
<keyword evidence="2 4" id="KW-0238">DNA-binding</keyword>
<dbReference type="Gene3D" id="1.10.357.10">
    <property type="entry name" value="Tetracycline Repressor, domain 2"/>
    <property type="match status" value="1"/>
</dbReference>
<dbReference type="SUPFAM" id="SSF46689">
    <property type="entry name" value="Homeodomain-like"/>
    <property type="match status" value="1"/>
</dbReference>
<comment type="caution">
    <text evidence="6">The sequence shown here is derived from an EMBL/GenBank/DDBJ whole genome shotgun (WGS) entry which is preliminary data.</text>
</comment>
<dbReference type="SUPFAM" id="SSF48498">
    <property type="entry name" value="Tetracyclin repressor-like, C-terminal domain"/>
    <property type="match status" value="1"/>
</dbReference>
<evidence type="ECO:0000256" key="4">
    <source>
        <dbReference type="PROSITE-ProRule" id="PRU00335"/>
    </source>
</evidence>
<dbReference type="PANTHER" id="PTHR30055">
    <property type="entry name" value="HTH-TYPE TRANSCRIPTIONAL REGULATOR RUTR"/>
    <property type="match status" value="1"/>
</dbReference>
<keyword evidence="7" id="KW-1185">Reference proteome</keyword>
<dbReference type="RefSeq" id="WP_188771086.1">
    <property type="nucleotide sequence ID" value="NZ_BMHK01000011.1"/>
</dbReference>
<organism evidence="6 7">
    <name type="scientific">Novosphingobium endophyticum</name>
    <dbReference type="NCBI Taxonomy" id="1955250"/>
    <lineage>
        <taxon>Bacteria</taxon>
        <taxon>Pseudomonadati</taxon>
        <taxon>Pseudomonadota</taxon>
        <taxon>Alphaproteobacteria</taxon>
        <taxon>Sphingomonadales</taxon>
        <taxon>Sphingomonadaceae</taxon>
        <taxon>Novosphingobium</taxon>
    </lineage>
</organism>
<keyword evidence="1" id="KW-0805">Transcription regulation</keyword>
<name>A0A916X5M5_9SPHN</name>
<proteinExistence type="predicted"/>
<dbReference type="InterPro" id="IPR009057">
    <property type="entry name" value="Homeodomain-like_sf"/>
</dbReference>
<protein>
    <recommendedName>
        <fullName evidence="5">HTH tetR-type domain-containing protein</fullName>
    </recommendedName>
</protein>
<dbReference type="Pfam" id="PF00440">
    <property type="entry name" value="TetR_N"/>
    <property type="match status" value="1"/>
</dbReference>
<dbReference type="GO" id="GO:0003700">
    <property type="term" value="F:DNA-binding transcription factor activity"/>
    <property type="evidence" value="ECO:0007669"/>
    <property type="project" value="TreeGrafter"/>
</dbReference>
<accession>A0A916X5M5</accession>
<dbReference type="InterPro" id="IPR050109">
    <property type="entry name" value="HTH-type_TetR-like_transc_reg"/>
</dbReference>
<dbReference type="AlphaFoldDB" id="A0A916X5M5"/>
<dbReference type="EMBL" id="BMHK01000011">
    <property type="protein sequence ID" value="GGC01650.1"/>
    <property type="molecule type" value="Genomic_DNA"/>
</dbReference>
<dbReference type="InterPro" id="IPR001647">
    <property type="entry name" value="HTH_TetR"/>
</dbReference>
<reference evidence="6" key="1">
    <citation type="journal article" date="2014" name="Int. J. Syst. Evol. Microbiol.">
        <title>Complete genome sequence of Corynebacterium casei LMG S-19264T (=DSM 44701T), isolated from a smear-ripened cheese.</title>
        <authorList>
            <consortium name="US DOE Joint Genome Institute (JGI-PGF)"/>
            <person name="Walter F."/>
            <person name="Albersmeier A."/>
            <person name="Kalinowski J."/>
            <person name="Ruckert C."/>
        </authorList>
    </citation>
    <scope>NUCLEOTIDE SEQUENCE</scope>
    <source>
        <strain evidence="6">CGMCC 1.15095</strain>
    </source>
</reference>
<reference evidence="6" key="2">
    <citation type="submission" date="2020-09" db="EMBL/GenBank/DDBJ databases">
        <authorList>
            <person name="Sun Q."/>
            <person name="Zhou Y."/>
        </authorList>
    </citation>
    <scope>NUCLEOTIDE SEQUENCE</scope>
    <source>
        <strain evidence="6">CGMCC 1.15095</strain>
    </source>
</reference>
<evidence type="ECO:0000256" key="2">
    <source>
        <dbReference type="ARBA" id="ARBA00023125"/>
    </source>
</evidence>
<evidence type="ECO:0000256" key="1">
    <source>
        <dbReference type="ARBA" id="ARBA00023015"/>
    </source>
</evidence>
<dbReference type="Proteomes" id="UP000608154">
    <property type="component" value="Unassembled WGS sequence"/>
</dbReference>
<sequence>MDIRPPQQRLSRPRIVDEAIALLRDEGLENVTLRRLAARLKVEAPSLYNHIRGKDELLGLVTVRLFSNQLDEIGPCVTWQEWLRQLGRVLWSTQTRIPDSGSLVATTAFTPDQIETMSDLAAAPLLAFGIAPIDARHMHLSVQAIILGFSALIEGPGTEAFTAEVRIEPLVAESIDALVRGWEAKLAP</sequence>
<dbReference type="PROSITE" id="PS50977">
    <property type="entry name" value="HTH_TETR_2"/>
    <property type="match status" value="1"/>
</dbReference>
<evidence type="ECO:0000259" key="5">
    <source>
        <dbReference type="PROSITE" id="PS50977"/>
    </source>
</evidence>
<feature type="domain" description="HTH tetR-type" evidence="5">
    <location>
        <begin position="9"/>
        <end position="69"/>
    </location>
</feature>
<dbReference type="GO" id="GO:0000976">
    <property type="term" value="F:transcription cis-regulatory region binding"/>
    <property type="evidence" value="ECO:0007669"/>
    <property type="project" value="TreeGrafter"/>
</dbReference>
<gene>
    <name evidence="6" type="ORF">GCM10011494_20230</name>
</gene>
<feature type="DNA-binding region" description="H-T-H motif" evidence="4">
    <location>
        <begin position="32"/>
        <end position="51"/>
    </location>
</feature>
<keyword evidence="3" id="KW-0804">Transcription</keyword>
<evidence type="ECO:0000313" key="6">
    <source>
        <dbReference type="EMBL" id="GGC01650.1"/>
    </source>
</evidence>
<dbReference type="PANTHER" id="PTHR30055:SF151">
    <property type="entry name" value="TRANSCRIPTIONAL REGULATORY PROTEIN"/>
    <property type="match status" value="1"/>
</dbReference>
<evidence type="ECO:0000256" key="3">
    <source>
        <dbReference type="ARBA" id="ARBA00023163"/>
    </source>
</evidence>
<dbReference type="InterPro" id="IPR036271">
    <property type="entry name" value="Tet_transcr_reg_TetR-rel_C_sf"/>
</dbReference>